<feature type="domain" description="FAD dependent oxidoreductase" evidence="7">
    <location>
        <begin position="39"/>
        <end position="389"/>
    </location>
</feature>
<dbReference type="Pfam" id="PF01266">
    <property type="entry name" value="DAO"/>
    <property type="match status" value="1"/>
</dbReference>
<keyword evidence="4" id="KW-0274">FAD</keyword>
<evidence type="ECO:0000256" key="3">
    <source>
        <dbReference type="ARBA" id="ARBA00022729"/>
    </source>
</evidence>
<dbReference type="Gene3D" id="3.50.50.60">
    <property type="entry name" value="FAD/NAD(P)-binding domain"/>
    <property type="match status" value="2"/>
</dbReference>
<evidence type="ECO:0000259" key="7">
    <source>
        <dbReference type="Pfam" id="PF01266"/>
    </source>
</evidence>
<dbReference type="InterPro" id="IPR036188">
    <property type="entry name" value="FAD/NAD-bd_sf"/>
</dbReference>
<evidence type="ECO:0000313" key="8">
    <source>
        <dbReference type="EMBL" id="KAJ8600605.1"/>
    </source>
</evidence>
<dbReference type="InterPro" id="IPR006076">
    <property type="entry name" value="FAD-dep_OxRdtase"/>
</dbReference>
<comment type="similarity">
    <text evidence="1">Belongs to the carotenoid/retinoid oxidoreductase family. CrtISO subfamily.</text>
</comment>
<proteinExistence type="inferred from homology"/>
<dbReference type="PANTHER" id="PTHR46091">
    <property type="entry name" value="BLR7054 PROTEIN"/>
    <property type="match status" value="1"/>
</dbReference>
<evidence type="ECO:0000256" key="2">
    <source>
        <dbReference type="ARBA" id="ARBA00022630"/>
    </source>
</evidence>
<dbReference type="Proteomes" id="UP001230188">
    <property type="component" value="Unassembled WGS sequence"/>
</dbReference>
<organism evidence="8 9">
    <name type="scientific">Chrysophaeum taylorii</name>
    <dbReference type="NCBI Taxonomy" id="2483200"/>
    <lineage>
        <taxon>Eukaryota</taxon>
        <taxon>Sar</taxon>
        <taxon>Stramenopiles</taxon>
        <taxon>Ochrophyta</taxon>
        <taxon>Pelagophyceae</taxon>
        <taxon>Pelagomonadales</taxon>
        <taxon>Pelagomonadaceae</taxon>
        <taxon>Chrysophaeum</taxon>
    </lineage>
</organism>
<dbReference type="PANTHER" id="PTHR46091:SF3">
    <property type="entry name" value="AMINE OXIDASE DOMAIN-CONTAINING PROTEIN"/>
    <property type="match status" value="1"/>
</dbReference>
<keyword evidence="2" id="KW-0285">Flavoprotein</keyword>
<evidence type="ECO:0000256" key="1">
    <source>
        <dbReference type="ARBA" id="ARBA00005855"/>
    </source>
</evidence>
<evidence type="ECO:0000256" key="6">
    <source>
        <dbReference type="ARBA" id="ARBA00023027"/>
    </source>
</evidence>
<dbReference type="SUPFAM" id="SSF51905">
    <property type="entry name" value="FAD/NAD(P)-binding domain"/>
    <property type="match status" value="1"/>
</dbReference>
<name>A0AAD7U9B7_9STRA</name>
<dbReference type="InterPro" id="IPR052206">
    <property type="entry name" value="Retinol_saturase"/>
</dbReference>
<dbReference type="AlphaFoldDB" id="A0AAD7U9B7"/>
<protein>
    <recommendedName>
        <fullName evidence="7">FAD dependent oxidoreductase domain-containing protein</fullName>
    </recommendedName>
</protein>
<comment type="caution">
    <text evidence="8">The sequence shown here is derived from an EMBL/GenBank/DDBJ whole genome shotgun (WGS) entry which is preliminary data.</text>
</comment>
<evidence type="ECO:0000313" key="9">
    <source>
        <dbReference type="Proteomes" id="UP001230188"/>
    </source>
</evidence>
<reference evidence="8" key="1">
    <citation type="submission" date="2023-01" db="EMBL/GenBank/DDBJ databases">
        <title>Metagenome sequencing of chrysophaentin producing Chrysophaeum taylorii.</title>
        <authorList>
            <person name="Davison J."/>
            <person name="Bewley C."/>
        </authorList>
    </citation>
    <scope>NUCLEOTIDE SEQUENCE</scope>
    <source>
        <strain evidence="8">NIES-1699</strain>
    </source>
</reference>
<sequence>MLVVCCFLLLALLVVVVVVVIALASRRRPLVRRNSEGIDVLVVGGGASGLYCAALLSRRGLRVVVLEQHSTPGGRARIHGSFEVRPYYSKEDQTLLAAAARLEWERLEVMETVAVGSTLRFEIRPTLARDIGAVFPGHGAGAESYLKLCEEIISSHRKFFEKNAWAGKRAASVCSGFADDRAVRAILLSQVPPRASFASAARIARYLKGAYYPTESVAAALTRTIQAGGGKVLSNSPVSRILAEGGVVVHGKELRATAVVSSIGANATLSLLAGNRAAAPATTCAALFVSLDVLVPSQTLRLLPDDDDCDYDHDHDHDHDHDPSRLSLTISFRDSACVILAARARSAWFPALESKIKDTMLEALARHFPETKGRVQSATLEPHFSGPDTLEEECDLVPRLNEKIFLTGHDLADGSVSAALSSALTTAHTILGYTFFDLYVANRTLLTDLEEEDKAPSSSSY</sequence>
<dbReference type="EMBL" id="JAQMWT010000493">
    <property type="protein sequence ID" value="KAJ8600605.1"/>
    <property type="molecule type" value="Genomic_DNA"/>
</dbReference>
<gene>
    <name evidence="8" type="ORF">CTAYLR_010052</name>
</gene>
<evidence type="ECO:0000256" key="4">
    <source>
        <dbReference type="ARBA" id="ARBA00022827"/>
    </source>
</evidence>
<evidence type="ECO:0000256" key="5">
    <source>
        <dbReference type="ARBA" id="ARBA00022857"/>
    </source>
</evidence>
<accession>A0AAD7U9B7</accession>
<keyword evidence="3" id="KW-0732">Signal</keyword>
<keyword evidence="9" id="KW-1185">Reference proteome</keyword>
<keyword evidence="6" id="KW-0520">NAD</keyword>
<keyword evidence="5" id="KW-0521">NADP</keyword>
<dbReference type="PRINTS" id="PR00419">
    <property type="entry name" value="ADXRDTASE"/>
</dbReference>